<evidence type="ECO:0000313" key="2">
    <source>
        <dbReference type="Proteomes" id="UP000256919"/>
    </source>
</evidence>
<protein>
    <submittedName>
        <fullName evidence="1">Uncharacterized protein</fullName>
    </submittedName>
</protein>
<dbReference type="EMBL" id="QREI01000004">
    <property type="protein sequence ID" value="REE24275.1"/>
    <property type="molecule type" value="Genomic_DNA"/>
</dbReference>
<sequence length="33" mass="3839">MGVSLTANIHEFFKFNNFPKPQKFYGESNDLAF</sequence>
<proteinExistence type="predicted"/>
<dbReference type="Proteomes" id="UP000256919">
    <property type="component" value="Unassembled WGS sequence"/>
</dbReference>
<accession>A0A3D9MW92</accession>
<gene>
    <name evidence="1" type="ORF">DFQ09_10440</name>
</gene>
<comment type="caution">
    <text evidence="1">The sequence shown here is derived from an EMBL/GenBank/DDBJ whole genome shotgun (WGS) entry which is preliminary data.</text>
</comment>
<organism evidence="1 2">
    <name type="scientific">Winogradskyella pacifica</name>
    <dbReference type="NCBI Taxonomy" id="664642"/>
    <lineage>
        <taxon>Bacteria</taxon>
        <taxon>Pseudomonadati</taxon>
        <taxon>Bacteroidota</taxon>
        <taxon>Flavobacteriia</taxon>
        <taxon>Flavobacteriales</taxon>
        <taxon>Flavobacteriaceae</taxon>
        <taxon>Winogradskyella</taxon>
    </lineage>
</organism>
<evidence type="ECO:0000313" key="1">
    <source>
        <dbReference type="EMBL" id="REE24275.1"/>
    </source>
</evidence>
<reference evidence="1 2" key="1">
    <citation type="submission" date="2018-07" db="EMBL/GenBank/DDBJ databases">
        <title>Genomic Encyclopedia of Type Strains, Phase III (KMG-III): the genomes of soil and plant-associated and newly described type strains.</title>
        <authorList>
            <person name="Whitman W."/>
        </authorList>
    </citation>
    <scope>NUCLEOTIDE SEQUENCE [LARGE SCALE GENOMIC DNA]</scope>
    <source>
        <strain evidence="1 2">CECT 7948</strain>
    </source>
</reference>
<dbReference type="AlphaFoldDB" id="A0A3D9MW92"/>
<name>A0A3D9MW92_9FLAO</name>
<keyword evidence="2" id="KW-1185">Reference proteome</keyword>